<sequence>MKKYQALAQDIVEHIGGKDNVTGLVHCITRLRFNLVDESKADDDYLKALDGVVTVMKSGGQYQVVIGNHVADVYEEVLPLLNITDSKVSGQPVNVKLFDRMIDTISGIFQPVLGIMAACGMVKGFNTLFVTLGLYENTSGVYQILNAVGDAMFTFMPLFLGYTAAKKFKLKPMLGLAIGAALCYPAIQASSLSANSEALFTLFEGSVLASPVYINFLGIPVIAIDYTGTVIPVILAVWFASKCEWVYNRLIPDLVKFFFVPMLTMLTVIPVTLLVLGPLATFGSTLISQFTLAVRDISPLLAGALVGATWQILIIFGLHWGFIPVYINNVMTLGYDNVMMPFFACTFATSAVVLGIYCKTKNQKLKEMAIPNFISGIFGITEPAIYGMLLPLKKPFIISCIAGGIGGAFYGHFNFRKFIMGGMGIFELPNMMNPDGSMGNIIVAFVGILISMVVGLILTLMFYKEDELVQNESEEKDTILLSPLEGEVVPLESIEDQTFASGMLGKGLAIIPSQGTLKSPVDGEIIALFPTGHAIGLKSDSGIEILIHIGMDTVQLNGRGFSTKVTAGEHVQKGQVLIEFDQKLIQSEGYSLVTPVLVTNWEEFSDMTIENQQDIAFGQKMISVRK</sequence>
<feature type="transmembrane region" description="Helical" evidence="17">
    <location>
        <begin position="395"/>
        <end position="413"/>
    </location>
</feature>
<dbReference type="PROSITE" id="PS51093">
    <property type="entry name" value="PTS_EIIA_TYPE_1"/>
    <property type="match status" value="1"/>
</dbReference>
<dbReference type="GO" id="GO:0008982">
    <property type="term" value="F:protein-N(PI)-phosphohistidine-sugar phosphotransferase activity"/>
    <property type="evidence" value="ECO:0007669"/>
    <property type="project" value="InterPro"/>
</dbReference>
<evidence type="ECO:0000256" key="15">
    <source>
        <dbReference type="ARBA" id="ARBA00081008"/>
    </source>
</evidence>
<evidence type="ECO:0000256" key="17">
    <source>
        <dbReference type="SAM" id="Phobius"/>
    </source>
</evidence>
<dbReference type="GeneID" id="64019149"/>
<evidence type="ECO:0000256" key="14">
    <source>
        <dbReference type="ARBA" id="ARBA00074554"/>
    </source>
</evidence>
<dbReference type="PANTHER" id="PTHR30175">
    <property type="entry name" value="PHOSPHOTRANSFERASE SYSTEM TRANSPORT PROTEIN"/>
    <property type="match status" value="1"/>
</dbReference>
<dbReference type="GO" id="GO:0009401">
    <property type="term" value="P:phosphoenolpyruvate-dependent sugar phosphotransferase system"/>
    <property type="evidence" value="ECO:0007669"/>
    <property type="project" value="UniProtKB-KW"/>
</dbReference>
<dbReference type="InterPro" id="IPR018113">
    <property type="entry name" value="PTrfase_EIIB_Cys"/>
</dbReference>
<dbReference type="InterPro" id="IPR050558">
    <property type="entry name" value="PTS_Sugar-Specific_Components"/>
</dbReference>
<protein>
    <recommendedName>
        <fullName evidence="14">PTS system sucrose-specific EIIBCA component</fullName>
        <ecNumber evidence="11">2.7.1.211</ecNumber>
    </recommendedName>
    <alternativeName>
        <fullName evidence="15">EIIBCA-Scr</fullName>
    </alternativeName>
</protein>
<dbReference type="NCBIfam" id="TIGR00830">
    <property type="entry name" value="PTBA"/>
    <property type="match status" value="1"/>
</dbReference>
<feature type="transmembrane region" description="Helical" evidence="17">
    <location>
        <begin position="108"/>
        <end position="135"/>
    </location>
</feature>
<dbReference type="GO" id="GO:0016301">
    <property type="term" value="F:kinase activity"/>
    <property type="evidence" value="ECO:0007669"/>
    <property type="project" value="UniProtKB-KW"/>
</dbReference>
<evidence type="ECO:0000259" key="19">
    <source>
        <dbReference type="PROSITE" id="PS51098"/>
    </source>
</evidence>
<reference evidence="21 22" key="1">
    <citation type="submission" date="2017-12" db="EMBL/GenBank/DDBJ databases">
        <title>Phylogenetic diversity of female urinary microbiome.</title>
        <authorList>
            <person name="Thomas-White K."/>
            <person name="Wolfe A.J."/>
        </authorList>
    </citation>
    <scope>NUCLEOTIDE SEQUENCE [LARGE SCALE GENOMIC DNA]</scope>
    <source>
        <strain evidence="21 22">UMB0733</strain>
    </source>
</reference>
<evidence type="ECO:0000259" key="18">
    <source>
        <dbReference type="PROSITE" id="PS51093"/>
    </source>
</evidence>
<feature type="transmembrane region" description="Helical" evidence="17">
    <location>
        <begin position="250"/>
        <end position="269"/>
    </location>
</feature>
<feature type="transmembrane region" description="Helical" evidence="17">
    <location>
        <begin position="141"/>
        <end position="162"/>
    </location>
</feature>
<dbReference type="InterPro" id="IPR011297">
    <property type="entry name" value="PTS_IIABC_b_glu"/>
</dbReference>
<dbReference type="CDD" id="cd00212">
    <property type="entry name" value="PTS_IIB_glc"/>
    <property type="match status" value="1"/>
</dbReference>
<evidence type="ECO:0000256" key="13">
    <source>
        <dbReference type="ARBA" id="ARBA00048931"/>
    </source>
</evidence>
<gene>
    <name evidence="21" type="ORF">CYK21_04210</name>
</gene>
<evidence type="ECO:0000256" key="7">
    <source>
        <dbReference type="ARBA" id="ARBA00022692"/>
    </source>
</evidence>
<dbReference type="GO" id="GO:0090589">
    <property type="term" value="F:protein-phosphocysteine-trehalose phosphotransferase system transporter activity"/>
    <property type="evidence" value="ECO:0007669"/>
    <property type="project" value="TreeGrafter"/>
</dbReference>
<evidence type="ECO:0000256" key="11">
    <source>
        <dbReference type="ARBA" id="ARBA00044053"/>
    </source>
</evidence>
<dbReference type="PROSITE" id="PS01035">
    <property type="entry name" value="PTS_EIIB_TYPE_1_CYS"/>
    <property type="match status" value="1"/>
</dbReference>
<evidence type="ECO:0000256" key="6">
    <source>
        <dbReference type="ARBA" id="ARBA00022683"/>
    </source>
</evidence>
<comment type="caution">
    <text evidence="21">The sequence shown here is derived from an EMBL/GenBank/DDBJ whole genome shotgun (WGS) entry which is preliminary data.</text>
</comment>
<dbReference type="Proteomes" id="UP000235073">
    <property type="component" value="Unassembled WGS sequence"/>
</dbReference>
<dbReference type="GO" id="GO:0015771">
    <property type="term" value="P:trehalose transport"/>
    <property type="evidence" value="ECO:0007669"/>
    <property type="project" value="TreeGrafter"/>
</dbReference>
<evidence type="ECO:0000256" key="4">
    <source>
        <dbReference type="ARBA" id="ARBA00022597"/>
    </source>
</evidence>
<evidence type="ECO:0000256" key="2">
    <source>
        <dbReference type="ARBA" id="ARBA00022448"/>
    </source>
</evidence>
<comment type="subcellular location">
    <subcellularLocation>
        <location evidence="1">Cell membrane</location>
        <topology evidence="1">Multi-pass membrane protein</topology>
    </subcellularLocation>
</comment>
<dbReference type="InterPro" id="IPR003352">
    <property type="entry name" value="PTS_EIIC"/>
</dbReference>
<evidence type="ECO:0000256" key="3">
    <source>
        <dbReference type="ARBA" id="ARBA00022475"/>
    </source>
</evidence>
<keyword evidence="4" id="KW-0762">Sugar transport</keyword>
<feature type="transmembrane region" description="Helical" evidence="17">
    <location>
        <begin position="301"/>
        <end position="327"/>
    </location>
</feature>
<evidence type="ECO:0000256" key="16">
    <source>
        <dbReference type="PROSITE-ProRule" id="PRU00421"/>
    </source>
</evidence>
<comment type="catalytic activity">
    <reaction evidence="13">
        <text>N(pros)-phospho-L-histidyl-[protein](out) + sucrose = sucrose 6(G)-phosphate(in) + L-histidyl-[protein]</text>
        <dbReference type="Rhea" id="RHEA:49236"/>
        <dbReference type="Rhea" id="RHEA-COMP:9745"/>
        <dbReference type="Rhea" id="RHEA-COMP:9746"/>
        <dbReference type="ChEBI" id="CHEBI:17992"/>
        <dbReference type="ChEBI" id="CHEBI:29979"/>
        <dbReference type="ChEBI" id="CHEBI:64837"/>
        <dbReference type="ChEBI" id="CHEBI:91002"/>
        <dbReference type="EC" id="2.7.1.211"/>
    </reaction>
</comment>
<feature type="active site" description="Phosphocysteine intermediate; for EIIB activity" evidence="16">
    <location>
        <position position="27"/>
    </location>
</feature>
<dbReference type="PROSITE" id="PS51098">
    <property type="entry name" value="PTS_EIIB_TYPE_1"/>
    <property type="match status" value="1"/>
</dbReference>
<dbReference type="FunFam" id="3.30.1360.60:FF:000001">
    <property type="entry name" value="PTS system glucose-specific IIBC component PtsG"/>
    <property type="match status" value="1"/>
</dbReference>
<dbReference type="InterPro" id="IPR013013">
    <property type="entry name" value="PTS_EIIC_1"/>
</dbReference>
<dbReference type="Gene3D" id="2.70.70.10">
    <property type="entry name" value="Glucose Permease (Domain IIA)"/>
    <property type="match status" value="1"/>
</dbReference>
<keyword evidence="9 17" id="KW-1133">Transmembrane helix</keyword>
<proteinExistence type="predicted"/>
<dbReference type="PANTHER" id="PTHR30175:SF1">
    <property type="entry name" value="PTS SYSTEM ARBUTIN-, CELLOBIOSE-, AND SALICIN-SPECIFIC EIIBC COMPONENT-RELATED"/>
    <property type="match status" value="1"/>
</dbReference>
<dbReference type="InterPro" id="IPR036878">
    <property type="entry name" value="Glu_permease_IIB"/>
</dbReference>
<dbReference type="PROSITE" id="PS00371">
    <property type="entry name" value="PTS_EIIA_TYPE_1_HIS"/>
    <property type="match status" value="1"/>
</dbReference>
<feature type="transmembrane region" description="Helical" evidence="17">
    <location>
        <begin position="369"/>
        <end position="389"/>
    </location>
</feature>
<accession>A0A2I1YHQ1</accession>
<dbReference type="RefSeq" id="WP_003065512.1">
    <property type="nucleotide sequence ID" value="NZ_PKIB01000002.1"/>
</dbReference>
<feature type="domain" description="PTS EIIB type-1" evidence="19">
    <location>
        <begin position="5"/>
        <end position="87"/>
    </location>
</feature>
<dbReference type="AlphaFoldDB" id="A0A2I1YHQ1"/>
<dbReference type="InterPro" id="IPR001127">
    <property type="entry name" value="PTS_EIIA_1_perm"/>
</dbReference>
<evidence type="ECO:0000256" key="10">
    <source>
        <dbReference type="ARBA" id="ARBA00023136"/>
    </source>
</evidence>
<evidence type="ECO:0000256" key="1">
    <source>
        <dbReference type="ARBA" id="ARBA00004651"/>
    </source>
</evidence>
<feature type="domain" description="PTS EIIA type-1" evidence="18">
    <location>
        <begin position="496"/>
        <end position="600"/>
    </location>
</feature>
<dbReference type="InterPro" id="IPR001996">
    <property type="entry name" value="PTS_IIB_1"/>
</dbReference>
<dbReference type="EC" id="2.7.1.211" evidence="11"/>
<keyword evidence="6" id="KW-0598">Phosphotransferase system</keyword>
<dbReference type="FunFam" id="2.70.70.10:FF:000001">
    <property type="entry name" value="PTS system glucose-specific IIA component"/>
    <property type="match status" value="1"/>
</dbReference>
<dbReference type="SUPFAM" id="SSF51261">
    <property type="entry name" value="Duplicated hybrid motif"/>
    <property type="match status" value="1"/>
</dbReference>
<evidence type="ECO:0000256" key="9">
    <source>
        <dbReference type="ARBA" id="ARBA00022989"/>
    </source>
</evidence>
<dbReference type="SUPFAM" id="SSF55604">
    <property type="entry name" value="Glucose permease domain IIB"/>
    <property type="match status" value="1"/>
</dbReference>
<keyword evidence="8" id="KW-0418">Kinase</keyword>
<dbReference type="NCBIfam" id="TIGR01995">
    <property type="entry name" value="PTS-II-ABC-beta"/>
    <property type="match status" value="1"/>
</dbReference>
<dbReference type="Pfam" id="PF02378">
    <property type="entry name" value="PTS_EIIC"/>
    <property type="match status" value="1"/>
</dbReference>
<dbReference type="Pfam" id="PF00367">
    <property type="entry name" value="PTS_EIIB"/>
    <property type="match status" value="1"/>
</dbReference>
<evidence type="ECO:0000256" key="8">
    <source>
        <dbReference type="ARBA" id="ARBA00022777"/>
    </source>
</evidence>
<keyword evidence="5" id="KW-0808">Transferase</keyword>
<evidence type="ECO:0000256" key="12">
    <source>
        <dbReference type="ARBA" id="ARBA00045139"/>
    </source>
</evidence>
<feature type="domain" description="PTS EIIC type-1" evidence="20">
    <location>
        <begin position="103"/>
        <end position="474"/>
    </location>
</feature>
<dbReference type="GO" id="GO:0005886">
    <property type="term" value="C:plasma membrane"/>
    <property type="evidence" value="ECO:0007669"/>
    <property type="project" value="UniProtKB-SubCell"/>
</dbReference>
<evidence type="ECO:0000256" key="5">
    <source>
        <dbReference type="ARBA" id="ARBA00022679"/>
    </source>
</evidence>
<evidence type="ECO:0000259" key="20">
    <source>
        <dbReference type="PROSITE" id="PS51103"/>
    </source>
</evidence>
<feature type="transmembrane region" description="Helical" evidence="17">
    <location>
        <begin position="441"/>
        <end position="463"/>
    </location>
</feature>
<keyword evidence="10 17" id="KW-0472">Membrane</keyword>
<evidence type="ECO:0000313" key="22">
    <source>
        <dbReference type="Proteomes" id="UP000235073"/>
    </source>
</evidence>
<dbReference type="Pfam" id="PF00358">
    <property type="entry name" value="PTS_EIIA_1"/>
    <property type="match status" value="1"/>
</dbReference>
<comment type="function">
    <text evidence="12">The phosphoenolpyruvate-dependent sugar phosphotransferase system (sugar PTS), a major carbohydrate active transport system, catalyzes the phosphorylation of incoming sugar substrates concomitantly with their translocation across the cell membrane. This system is involved in sucrose transport.</text>
</comment>
<evidence type="ECO:0000313" key="21">
    <source>
        <dbReference type="EMBL" id="PLA54434.1"/>
    </source>
</evidence>
<name>A0A2I1YHQ1_STRMC</name>
<dbReference type="Gene3D" id="3.30.1360.60">
    <property type="entry name" value="Glucose permease domain IIB"/>
    <property type="match status" value="1"/>
</dbReference>
<dbReference type="InterPro" id="IPR011055">
    <property type="entry name" value="Dup_hybrid_motif"/>
</dbReference>
<feature type="transmembrane region" description="Helical" evidence="17">
    <location>
        <begin position="339"/>
        <end position="357"/>
    </location>
</feature>
<keyword evidence="3" id="KW-1003">Cell membrane</keyword>
<keyword evidence="7 17" id="KW-0812">Transmembrane</keyword>
<dbReference type="EMBL" id="PKIB01000002">
    <property type="protein sequence ID" value="PLA54434.1"/>
    <property type="molecule type" value="Genomic_DNA"/>
</dbReference>
<keyword evidence="2" id="KW-0813">Transport</keyword>
<dbReference type="PROSITE" id="PS51103">
    <property type="entry name" value="PTS_EIIC_TYPE_1"/>
    <property type="match status" value="1"/>
</dbReference>
<organism evidence="21 22">
    <name type="scientific">Streptococcus macedonicus</name>
    <name type="common">Streptococcus gallolyticus macedonicus</name>
    <dbReference type="NCBI Taxonomy" id="59310"/>
    <lineage>
        <taxon>Bacteria</taxon>
        <taxon>Bacillati</taxon>
        <taxon>Bacillota</taxon>
        <taxon>Bacilli</taxon>
        <taxon>Lactobacillales</taxon>
        <taxon>Streptococcaceae</taxon>
        <taxon>Streptococcus</taxon>
    </lineage>
</organism>
<feature type="transmembrane region" description="Helical" evidence="17">
    <location>
        <begin position="212"/>
        <end position="238"/>
    </location>
</feature>